<evidence type="ECO:0000313" key="6">
    <source>
        <dbReference type="Proteomes" id="UP000235388"/>
    </source>
</evidence>
<protein>
    <submittedName>
        <fullName evidence="4">Uncharacterized protein</fullName>
    </submittedName>
</protein>
<feature type="compositionally biased region" description="Basic residues" evidence="1">
    <location>
        <begin position="1"/>
        <end position="12"/>
    </location>
</feature>
<dbReference type="AlphaFoldDB" id="A0A2N5U6X7"/>
<evidence type="ECO:0000256" key="1">
    <source>
        <dbReference type="SAM" id="MobiDB-lite"/>
    </source>
</evidence>
<feature type="compositionally biased region" description="Pro residues" evidence="1">
    <location>
        <begin position="181"/>
        <end position="195"/>
    </location>
</feature>
<feature type="region of interest" description="Disordered" evidence="1">
    <location>
        <begin position="170"/>
        <end position="257"/>
    </location>
</feature>
<proteinExistence type="predicted"/>
<dbReference type="EMBL" id="PGCJ01000094">
    <property type="protein sequence ID" value="PLW49696.1"/>
    <property type="molecule type" value="Genomic_DNA"/>
</dbReference>
<feature type="compositionally biased region" description="Pro residues" evidence="1">
    <location>
        <begin position="237"/>
        <end position="250"/>
    </location>
</feature>
<dbReference type="EMBL" id="PGCI01000701">
    <property type="protein sequence ID" value="PLW20291.1"/>
    <property type="molecule type" value="Genomic_DNA"/>
</dbReference>
<feature type="region of interest" description="Disordered" evidence="1">
    <location>
        <begin position="1"/>
        <end position="37"/>
    </location>
</feature>
<feature type="region of interest" description="Disordered" evidence="1">
    <location>
        <begin position="109"/>
        <end position="146"/>
    </location>
</feature>
<feature type="compositionally biased region" description="Polar residues" evidence="1">
    <location>
        <begin position="136"/>
        <end position="146"/>
    </location>
</feature>
<keyword evidence="6" id="KW-1185">Reference proteome</keyword>
<evidence type="ECO:0000313" key="2">
    <source>
        <dbReference type="EMBL" id="PLW14312.1"/>
    </source>
</evidence>
<reference evidence="6 7" key="1">
    <citation type="submission" date="2017-11" db="EMBL/GenBank/DDBJ databases">
        <title>De novo assembly and phasing of dikaryotic genomes from two isolates of Puccinia coronata f. sp. avenae, the causal agent of oat crown rust.</title>
        <authorList>
            <person name="Miller M.E."/>
            <person name="Zhang Y."/>
            <person name="Omidvar V."/>
            <person name="Sperschneider J."/>
            <person name="Schwessinger B."/>
            <person name="Raley C."/>
            <person name="Palmer J.M."/>
            <person name="Garnica D."/>
            <person name="Upadhyaya N."/>
            <person name="Rathjen J."/>
            <person name="Taylor J.M."/>
            <person name="Park R.F."/>
            <person name="Dodds P.N."/>
            <person name="Hirsch C.D."/>
            <person name="Kianian S.F."/>
            <person name="Figueroa M."/>
        </authorList>
    </citation>
    <scope>NUCLEOTIDE SEQUENCE [LARGE SCALE GENOMIC DNA]</scope>
    <source>
        <strain evidence="2">12NC29</strain>
        <strain evidence="4">12SD80</strain>
    </source>
</reference>
<name>A0A2N5U6X7_9BASI</name>
<dbReference type="EMBL" id="PGCI01000219">
    <property type="protein sequence ID" value="PLW33485.1"/>
    <property type="molecule type" value="Genomic_DNA"/>
</dbReference>
<gene>
    <name evidence="5" type="ORF">PCANC_10467</name>
    <name evidence="2" type="ORF">PCANC_22595</name>
    <name evidence="4" type="ORF">PCASD_14403</name>
    <name evidence="3" type="ORF">PCASD_19733</name>
</gene>
<accession>A0A2N5U6X7</accession>
<sequence length="316" mass="34417">MGLLGRLRHSLRRTNEDQSPRPSASQITPPSQQLHHHLERPTRLLNSSNLEFHELLTAQPWRVGLTASDAGSLCTRTSPIVSVWPKKPRHKAVSSRSNIVLPKDRFHPATRSADSCRSTNNLVLSSPTRPPKNLHSPYTHSTRSVPNVATGRDLFNLPHDLTSPIPILDIRPVAQPSPGSSLPPPSPGTPLPLPLPSTGTPLPLLSPGSTLHNSSPSSRPSLSCNTPRTPKFSMHQPPTPPLPPSLPPPAIHHHSHPDDLDLDVVSVEKVAFSKSSSHACAAAATALELLKFYQEVDRDLPASPARDRKQSSPYWF</sequence>
<dbReference type="OrthoDB" id="2497203at2759"/>
<organism evidence="4 7">
    <name type="scientific">Puccinia coronata f. sp. avenae</name>
    <dbReference type="NCBI Taxonomy" id="200324"/>
    <lineage>
        <taxon>Eukaryota</taxon>
        <taxon>Fungi</taxon>
        <taxon>Dikarya</taxon>
        <taxon>Basidiomycota</taxon>
        <taxon>Pucciniomycotina</taxon>
        <taxon>Pucciniomycetes</taxon>
        <taxon>Pucciniales</taxon>
        <taxon>Pucciniaceae</taxon>
        <taxon>Puccinia</taxon>
    </lineage>
</organism>
<feature type="compositionally biased region" description="Low complexity" evidence="1">
    <location>
        <begin position="196"/>
        <end position="226"/>
    </location>
</feature>
<evidence type="ECO:0000313" key="7">
    <source>
        <dbReference type="Proteomes" id="UP000235392"/>
    </source>
</evidence>
<dbReference type="Proteomes" id="UP000235392">
    <property type="component" value="Unassembled WGS sequence"/>
</dbReference>
<dbReference type="Proteomes" id="UP000235388">
    <property type="component" value="Unassembled WGS sequence"/>
</dbReference>
<evidence type="ECO:0000313" key="5">
    <source>
        <dbReference type="EMBL" id="PLW49696.1"/>
    </source>
</evidence>
<comment type="caution">
    <text evidence="4">The sequence shown here is derived from an EMBL/GenBank/DDBJ whole genome shotgun (WGS) entry which is preliminary data.</text>
</comment>
<dbReference type="EMBL" id="PGCJ01000924">
    <property type="protein sequence ID" value="PLW14312.1"/>
    <property type="molecule type" value="Genomic_DNA"/>
</dbReference>
<evidence type="ECO:0000313" key="4">
    <source>
        <dbReference type="EMBL" id="PLW33485.1"/>
    </source>
</evidence>
<feature type="compositionally biased region" description="Polar residues" evidence="1">
    <location>
        <begin position="112"/>
        <end position="127"/>
    </location>
</feature>
<feature type="compositionally biased region" description="Polar residues" evidence="1">
    <location>
        <begin position="20"/>
        <end position="33"/>
    </location>
</feature>
<evidence type="ECO:0000313" key="3">
    <source>
        <dbReference type="EMBL" id="PLW20291.1"/>
    </source>
</evidence>